<dbReference type="GO" id="GO:0006281">
    <property type="term" value="P:DNA repair"/>
    <property type="evidence" value="ECO:0007669"/>
    <property type="project" value="UniProtKB-KW"/>
</dbReference>
<dbReference type="InterPro" id="IPR010994">
    <property type="entry name" value="RuvA_2-like"/>
</dbReference>
<feature type="binding site" evidence="15">
    <location>
        <position position="335"/>
    </location>
    <ligand>
        <name>NAD(+)</name>
        <dbReference type="ChEBI" id="CHEBI:57540"/>
    </ligand>
</feature>
<dbReference type="GO" id="GO:0046872">
    <property type="term" value="F:metal ion binding"/>
    <property type="evidence" value="ECO:0007669"/>
    <property type="project" value="UniProtKB-KW"/>
</dbReference>
<dbReference type="InterPro" id="IPR004150">
    <property type="entry name" value="NAD_DNA_ligase_OB"/>
</dbReference>
<evidence type="ECO:0000256" key="6">
    <source>
        <dbReference type="ARBA" id="ARBA00022723"/>
    </source>
</evidence>
<comment type="similarity">
    <text evidence="14 15">Belongs to the NAD-dependent DNA ligase family. LigA subfamily.</text>
</comment>
<dbReference type="Gene3D" id="2.40.50.140">
    <property type="entry name" value="Nucleic acid-binding proteins"/>
    <property type="match status" value="1"/>
</dbReference>
<evidence type="ECO:0000256" key="16">
    <source>
        <dbReference type="RuleBase" id="RU000618"/>
    </source>
</evidence>
<feature type="binding site" evidence="15">
    <location>
        <begin position="30"/>
        <end position="34"/>
    </location>
    <ligand>
        <name>NAD(+)</name>
        <dbReference type="ChEBI" id="CHEBI:57540"/>
    </ligand>
</feature>
<dbReference type="InterPro" id="IPR013839">
    <property type="entry name" value="DNAligase_adenylation"/>
</dbReference>
<keyword evidence="7 15" id="KW-0227">DNA damage</keyword>
<evidence type="ECO:0000256" key="1">
    <source>
        <dbReference type="ARBA" id="ARBA00004067"/>
    </source>
</evidence>
<evidence type="ECO:0000256" key="2">
    <source>
        <dbReference type="ARBA" id="ARBA00012722"/>
    </source>
</evidence>
<keyword evidence="11 15" id="KW-0234">DNA repair</keyword>
<feature type="binding site" evidence="15">
    <location>
        <position position="432"/>
    </location>
    <ligand>
        <name>Zn(2+)</name>
        <dbReference type="ChEBI" id="CHEBI:29105"/>
    </ligand>
</feature>
<feature type="binding site" evidence="15">
    <location>
        <position position="453"/>
    </location>
    <ligand>
        <name>Zn(2+)</name>
        <dbReference type="ChEBI" id="CHEBI:29105"/>
    </ligand>
</feature>
<dbReference type="GO" id="GO:0003911">
    <property type="term" value="F:DNA ligase (NAD+) activity"/>
    <property type="evidence" value="ECO:0007669"/>
    <property type="project" value="UniProtKB-UniRule"/>
</dbReference>
<gene>
    <name evidence="15 19" type="primary">ligA</name>
    <name evidence="19" type="ORF">J0M35_01055</name>
</gene>
<dbReference type="Pfam" id="PF01653">
    <property type="entry name" value="DNA_ligase_aden"/>
    <property type="match status" value="1"/>
</dbReference>
<dbReference type="GO" id="GO:0005829">
    <property type="term" value="C:cytosol"/>
    <property type="evidence" value="ECO:0007669"/>
    <property type="project" value="TreeGrafter"/>
</dbReference>
<dbReference type="Pfam" id="PF14520">
    <property type="entry name" value="HHH_5"/>
    <property type="match status" value="1"/>
</dbReference>
<feature type="binding site" evidence="15">
    <location>
        <position position="311"/>
    </location>
    <ligand>
        <name>NAD(+)</name>
        <dbReference type="ChEBI" id="CHEBI:57540"/>
    </ligand>
</feature>
<feature type="domain" description="BRCT" evidence="18">
    <location>
        <begin position="612"/>
        <end position="695"/>
    </location>
</feature>
<feature type="binding site" evidence="15">
    <location>
        <position position="429"/>
    </location>
    <ligand>
        <name>Zn(2+)</name>
        <dbReference type="ChEBI" id="CHEBI:29105"/>
    </ligand>
</feature>
<evidence type="ECO:0000313" key="20">
    <source>
        <dbReference type="Proteomes" id="UP000664277"/>
    </source>
</evidence>
<evidence type="ECO:0000256" key="10">
    <source>
        <dbReference type="ARBA" id="ARBA00023027"/>
    </source>
</evidence>
<evidence type="ECO:0000256" key="7">
    <source>
        <dbReference type="ARBA" id="ARBA00022763"/>
    </source>
</evidence>
<evidence type="ECO:0000256" key="13">
    <source>
        <dbReference type="ARBA" id="ARBA00034005"/>
    </source>
</evidence>
<dbReference type="SUPFAM" id="SSF52113">
    <property type="entry name" value="BRCT domain"/>
    <property type="match status" value="1"/>
</dbReference>
<dbReference type="InterPro" id="IPR003583">
    <property type="entry name" value="Hlx-hairpin-Hlx_DNA-bd_motif"/>
</dbReference>
<keyword evidence="5 15" id="KW-0235">DNA replication</keyword>
<evidence type="ECO:0000256" key="8">
    <source>
        <dbReference type="ARBA" id="ARBA00022833"/>
    </source>
</evidence>
<evidence type="ECO:0000259" key="18">
    <source>
        <dbReference type="PROSITE" id="PS50172"/>
    </source>
</evidence>
<dbReference type="PROSITE" id="PS01055">
    <property type="entry name" value="DNA_LIGASE_N1"/>
    <property type="match status" value="1"/>
</dbReference>
<dbReference type="SMART" id="SM00532">
    <property type="entry name" value="LIGANc"/>
    <property type="match status" value="1"/>
</dbReference>
<dbReference type="InterPro" id="IPR018239">
    <property type="entry name" value="DNA_ligase_AS"/>
</dbReference>
<comment type="caution">
    <text evidence="19">The sequence shown here is derived from an EMBL/GenBank/DDBJ whole genome shotgun (WGS) entry which is preliminary data.</text>
</comment>
<feature type="binding site" evidence="15">
    <location>
        <position position="114"/>
    </location>
    <ligand>
        <name>NAD(+)</name>
        <dbReference type="ChEBI" id="CHEBI:57540"/>
    </ligand>
</feature>
<dbReference type="Gene3D" id="1.10.150.20">
    <property type="entry name" value="5' to 3' exonuclease, C-terminal subdomain"/>
    <property type="match status" value="2"/>
</dbReference>
<dbReference type="Proteomes" id="UP000664277">
    <property type="component" value="Unassembled WGS sequence"/>
</dbReference>
<feature type="binding site" evidence="15">
    <location>
        <position position="137"/>
    </location>
    <ligand>
        <name>NAD(+)</name>
        <dbReference type="ChEBI" id="CHEBI:57540"/>
    </ligand>
</feature>
<dbReference type="GO" id="GO:0003677">
    <property type="term" value="F:DNA binding"/>
    <property type="evidence" value="ECO:0007669"/>
    <property type="project" value="InterPro"/>
</dbReference>
<dbReference type="Pfam" id="PF03120">
    <property type="entry name" value="OB_DNA_ligase"/>
    <property type="match status" value="1"/>
</dbReference>
<evidence type="ECO:0000256" key="11">
    <source>
        <dbReference type="ARBA" id="ARBA00023204"/>
    </source>
</evidence>
<proteinExistence type="inferred from homology"/>
<keyword evidence="9 15" id="KW-0460">Magnesium</keyword>
<reference evidence="19" key="1">
    <citation type="submission" date="2021-02" db="EMBL/GenBank/DDBJ databases">
        <title>Genome-Resolved Metagenomics of a Microbial Community Performing Photosynthetic Biological Nutrient Removal.</title>
        <authorList>
            <person name="Mcdaniel E.A."/>
        </authorList>
    </citation>
    <scope>NUCLEOTIDE SEQUENCE</scope>
    <source>
        <strain evidence="19">UWPOB_OBS1</strain>
    </source>
</reference>
<organism evidence="19 20">
    <name type="scientific">Candidatus Obscuribacter phosphatis</name>
    <dbReference type="NCBI Taxonomy" id="1906157"/>
    <lineage>
        <taxon>Bacteria</taxon>
        <taxon>Bacillati</taxon>
        <taxon>Candidatus Melainabacteria</taxon>
        <taxon>Candidatus Obscuribacterales</taxon>
        <taxon>Candidatus Obscuribacteraceae</taxon>
        <taxon>Candidatus Obscuribacter</taxon>
    </lineage>
</organism>
<feature type="binding site" evidence="15">
    <location>
        <position position="194"/>
    </location>
    <ligand>
        <name>NAD(+)</name>
        <dbReference type="ChEBI" id="CHEBI:57540"/>
    </ligand>
</feature>
<dbReference type="GO" id="GO:0006260">
    <property type="term" value="P:DNA replication"/>
    <property type="evidence" value="ECO:0007669"/>
    <property type="project" value="UniProtKB-KW"/>
</dbReference>
<evidence type="ECO:0000256" key="14">
    <source>
        <dbReference type="ARBA" id="ARBA00060881"/>
    </source>
</evidence>
<dbReference type="InterPro" id="IPR001357">
    <property type="entry name" value="BRCT_dom"/>
</dbReference>
<dbReference type="SMART" id="SM00292">
    <property type="entry name" value="BRCT"/>
    <property type="match status" value="1"/>
</dbReference>
<evidence type="ECO:0000256" key="17">
    <source>
        <dbReference type="SAM" id="MobiDB-lite"/>
    </source>
</evidence>
<dbReference type="HAMAP" id="MF_01588">
    <property type="entry name" value="DNA_ligase_A"/>
    <property type="match status" value="1"/>
</dbReference>
<dbReference type="InterPro" id="IPR041663">
    <property type="entry name" value="DisA/LigA_HHH"/>
</dbReference>
<dbReference type="PROSITE" id="PS01056">
    <property type="entry name" value="DNA_LIGASE_N2"/>
    <property type="match status" value="1"/>
</dbReference>
<keyword evidence="12 15" id="KW-0464">Manganese</keyword>
<dbReference type="PROSITE" id="PS50172">
    <property type="entry name" value="BRCT"/>
    <property type="match status" value="1"/>
</dbReference>
<keyword evidence="4 15" id="KW-0436">Ligase</keyword>
<evidence type="ECO:0000256" key="3">
    <source>
        <dbReference type="ARBA" id="ARBA00013308"/>
    </source>
</evidence>
<name>A0A8J7PJB0_9BACT</name>
<feature type="binding site" evidence="15">
    <location>
        <position position="447"/>
    </location>
    <ligand>
        <name>Zn(2+)</name>
        <dbReference type="ChEBI" id="CHEBI:29105"/>
    </ligand>
</feature>
<feature type="region of interest" description="Disordered" evidence="17">
    <location>
        <begin position="46"/>
        <end position="65"/>
    </location>
</feature>
<dbReference type="EMBL" id="JAFLCK010000001">
    <property type="protein sequence ID" value="MBN8658922.1"/>
    <property type="molecule type" value="Genomic_DNA"/>
</dbReference>
<comment type="function">
    <text evidence="1 15">DNA ligase that catalyzes the formation of phosphodiester linkages between 5'-phosphoryl and 3'-hydroxyl groups in double-stranded DNA using NAD as a coenzyme and as the energy source for the reaction. It is essential for DNA replication and repair of damaged DNA.</text>
</comment>
<dbReference type="Gene3D" id="3.40.50.10190">
    <property type="entry name" value="BRCT domain"/>
    <property type="match status" value="1"/>
</dbReference>
<dbReference type="InterPro" id="IPR004149">
    <property type="entry name" value="Znf_DNAligase_C4"/>
</dbReference>
<dbReference type="NCBIfam" id="TIGR00575">
    <property type="entry name" value="dnlj"/>
    <property type="match status" value="1"/>
</dbReference>
<dbReference type="SUPFAM" id="SSF47781">
    <property type="entry name" value="RuvA domain 2-like"/>
    <property type="match status" value="1"/>
</dbReference>
<dbReference type="Gene3D" id="3.30.470.30">
    <property type="entry name" value="DNA ligase/mRNA capping enzyme"/>
    <property type="match status" value="1"/>
</dbReference>
<evidence type="ECO:0000256" key="4">
    <source>
        <dbReference type="ARBA" id="ARBA00022598"/>
    </source>
</evidence>
<evidence type="ECO:0000256" key="15">
    <source>
        <dbReference type="HAMAP-Rule" id="MF_01588"/>
    </source>
</evidence>
<dbReference type="EC" id="6.5.1.2" evidence="2 15"/>
<dbReference type="SUPFAM" id="SSF56091">
    <property type="entry name" value="DNA ligase/mRNA capping enzyme, catalytic domain"/>
    <property type="match status" value="1"/>
</dbReference>
<comment type="cofactor">
    <cofactor evidence="15">
        <name>Mg(2+)</name>
        <dbReference type="ChEBI" id="CHEBI:18420"/>
    </cofactor>
    <cofactor evidence="15">
        <name>Mn(2+)</name>
        <dbReference type="ChEBI" id="CHEBI:29035"/>
    </cofactor>
</comment>
<dbReference type="CDD" id="cd17748">
    <property type="entry name" value="BRCT_DNA_ligase_like"/>
    <property type="match status" value="1"/>
</dbReference>
<comment type="catalytic activity">
    <reaction evidence="13 15 16">
        <text>NAD(+) + (deoxyribonucleotide)n-3'-hydroxyl + 5'-phospho-(deoxyribonucleotide)m = (deoxyribonucleotide)n+m + AMP + beta-nicotinamide D-nucleotide.</text>
        <dbReference type="EC" id="6.5.1.2"/>
    </reaction>
</comment>
<dbReference type="InterPro" id="IPR036420">
    <property type="entry name" value="BRCT_dom_sf"/>
</dbReference>
<dbReference type="InterPro" id="IPR013840">
    <property type="entry name" value="DNAligase_N"/>
</dbReference>
<evidence type="ECO:0000256" key="12">
    <source>
        <dbReference type="ARBA" id="ARBA00023211"/>
    </source>
</evidence>
<dbReference type="SMART" id="SM00278">
    <property type="entry name" value="HhH1"/>
    <property type="match status" value="3"/>
</dbReference>
<dbReference type="Pfam" id="PF12826">
    <property type="entry name" value="HHH_2"/>
    <property type="match status" value="1"/>
</dbReference>
<dbReference type="FunFam" id="2.40.50.140:FF:000012">
    <property type="entry name" value="DNA ligase"/>
    <property type="match status" value="1"/>
</dbReference>
<evidence type="ECO:0000256" key="9">
    <source>
        <dbReference type="ARBA" id="ARBA00022842"/>
    </source>
</evidence>
<dbReference type="InterPro" id="IPR001679">
    <property type="entry name" value="DNA_ligase"/>
</dbReference>
<dbReference type="PIRSF" id="PIRSF001604">
    <property type="entry name" value="LigA"/>
    <property type="match status" value="1"/>
</dbReference>
<keyword evidence="8 15" id="KW-0862">Zinc</keyword>
<dbReference type="FunFam" id="1.10.150.20:FF:000007">
    <property type="entry name" value="DNA ligase"/>
    <property type="match status" value="1"/>
</dbReference>
<dbReference type="AlphaFoldDB" id="A0A8J7PJB0"/>
<dbReference type="InterPro" id="IPR033136">
    <property type="entry name" value="DNA_ligase_CS"/>
</dbReference>
<dbReference type="InterPro" id="IPR012340">
    <property type="entry name" value="NA-bd_OB-fold"/>
</dbReference>
<dbReference type="Gene3D" id="6.20.10.30">
    <property type="match status" value="1"/>
</dbReference>
<dbReference type="NCBIfam" id="NF005932">
    <property type="entry name" value="PRK07956.1"/>
    <property type="match status" value="1"/>
</dbReference>
<dbReference type="PANTHER" id="PTHR23389:SF9">
    <property type="entry name" value="DNA LIGASE"/>
    <property type="match status" value="1"/>
</dbReference>
<dbReference type="PANTHER" id="PTHR23389">
    <property type="entry name" value="CHROMOSOME TRANSMISSION FIDELITY FACTOR 18"/>
    <property type="match status" value="1"/>
</dbReference>
<dbReference type="Pfam" id="PF03119">
    <property type="entry name" value="DNA_ligase_ZBD"/>
    <property type="match status" value="1"/>
</dbReference>
<feature type="active site" description="N6-AMP-lysine intermediate" evidence="15">
    <location>
        <position position="116"/>
    </location>
</feature>
<dbReference type="CDD" id="cd00114">
    <property type="entry name" value="LIGANc"/>
    <property type="match status" value="1"/>
</dbReference>
<dbReference type="Pfam" id="PF00533">
    <property type="entry name" value="BRCT"/>
    <property type="match status" value="1"/>
</dbReference>
<evidence type="ECO:0000256" key="5">
    <source>
        <dbReference type="ARBA" id="ARBA00022705"/>
    </source>
</evidence>
<dbReference type="Gene3D" id="1.10.287.610">
    <property type="entry name" value="Helix hairpin bin"/>
    <property type="match status" value="1"/>
</dbReference>
<dbReference type="SUPFAM" id="SSF50249">
    <property type="entry name" value="Nucleic acid-binding proteins"/>
    <property type="match status" value="1"/>
</dbReference>
<accession>A0A8J7PJB0</accession>
<keyword evidence="6 15" id="KW-0479">Metal-binding</keyword>
<dbReference type="FunFam" id="1.10.150.20:FF:000006">
    <property type="entry name" value="DNA ligase"/>
    <property type="match status" value="1"/>
</dbReference>
<evidence type="ECO:0000313" key="19">
    <source>
        <dbReference type="EMBL" id="MBN8658922.1"/>
    </source>
</evidence>
<protein>
    <recommendedName>
        <fullName evidence="3 15">DNA ligase</fullName>
        <ecNumber evidence="2 15">6.5.1.2</ecNumber>
    </recommendedName>
    <alternativeName>
        <fullName evidence="15">Polydeoxyribonucleotide synthase [NAD(+)]</fullName>
    </alternativeName>
</protein>
<keyword evidence="10 15" id="KW-0520">NAD</keyword>
<feature type="binding site" evidence="15">
    <location>
        <begin position="79"/>
        <end position="80"/>
    </location>
    <ligand>
        <name>NAD(+)</name>
        <dbReference type="ChEBI" id="CHEBI:57540"/>
    </ligand>
</feature>
<sequence length="695" mass="76958">MSARERIVELAKLIEHHRFLYYVEQPEITDLEFDKLFRELQALESEHPEYASPDSPTQKVGAKPSTDFKEVVHKIPMLSLANAMGQEDLVHWQERLARALADDQALESLKYVSEHKIDGLSVALSYLDGDFVQGATRGNGEVGEDVTLNLKTVSGLPRRLKPVALYKDGTVKAPPAQGGDFELYTPAKVEVRGEVYMPVSSFSRLNAALEEEGQPLFANPRNAASGSLRQKDPNRTAKRKLAVWTYFLYILDEGVKQPDSHFENLALLEAMGFPVEPNRTCTDAHGLMDFVTKWQDARHKLDYQTDGVVVKLDDRKLWDLLGNTSHSPRWAIAYKYPPEEAETVIESVQFDVGRTGAVTPVACLTPVKLAGTTVKRATLHNKDQIERLDIRLGDTVVVRKAGEIIPEVVCVKFEKRPSESEPFHYPERCPACDSQLVRIKEEVVYRCLNVYGCPAQRLRRLIHFVGKEAMNIDGVGEMLIGELFERGMVKTPADFYRLTIDDLRSLPKKGEKSAENAIKAIETSKNRPLAALLFGLGIRHVGASVAELIAGRFHSMQAISQAGSEEIAAIDGVGPVISQNLVEYFAEPENQSIICELKELGVKMEDECGGPELPQFLAGLTFVITGTLVNMERTEAEKAVKARGGKASSSVSKKTDVVVAGPGAGSKLAKAQELGIKVIDEVRFLEILQNEERPS</sequence>